<dbReference type="Proteomes" id="UP000197019">
    <property type="component" value="Chromosome"/>
</dbReference>
<keyword evidence="1" id="KW-0812">Transmembrane</keyword>
<feature type="transmembrane region" description="Helical" evidence="1">
    <location>
        <begin position="214"/>
        <end position="235"/>
    </location>
</feature>
<organism evidence="2 3">
    <name type="scientific">Methylovulum psychrotolerans</name>
    <dbReference type="NCBI Taxonomy" id="1704499"/>
    <lineage>
        <taxon>Bacteria</taxon>
        <taxon>Pseudomonadati</taxon>
        <taxon>Pseudomonadota</taxon>
        <taxon>Gammaproteobacteria</taxon>
        <taxon>Methylococcales</taxon>
        <taxon>Methylococcaceae</taxon>
        <taxon>Methylovulum</taxon>
    </lineage>
</organism>
<proteinExistence type="predicted"/>
<accession>A0A1Z4C0W7</accession>
<reference evidence="2 3" key="1">
    <citation type="submission" date="2017-06" db="EMBL/GenBank/DDBJ databases">
        <title>Genome Sequencing of the methanotroph Methylovulum psychrotolerants str. HV10-M2 isolated from a high-altitude environment.</title>
        <authorList>
            <person name="Mateos-Rivera A."/>
        </authorList>
    </citation>
    <scope>NUCLEOTIDE SEQUENCE [LARGE SCALE GENOMIC DNA]</scope>
    <source>
        <strain evidence="2 3">HV10_M2</strain>
    </source>
</reference>
<keyword evidence="1" id="KW-0472">Membrane</keyword>
<evidence type="ECO:0000256" key="1">
    <source>
        <dbReference type="SAM" id="Phobius"/>
    </source>
</evidence>
<dbReference type="AlphaFoldDB" id="A0A1Z4C0W7"/>
<feature type="transmembrane region" description="Helical" evidence="1">
    <location>
        <begin position="182"/>
        <end position="202"/>
    </location>
</feature>
<dbReference type="EMBL" id="CP022129">
    <property type="protein sequence ID" value="ASF47151.1"/>
    <property type="molecule type" value="Genomic_DNA"/>
</dbReference>
<name>A0A1Z4C0W7_9GAMM</name>
<evidence type="ECO:0000313" key="2">
    <source>
        <dbReference type="EMBL" id="ASF47151.1"/>
    </source>
</evidence>
<keyword evidence="1" id="KW-1133">Transmembrane helix</keyword>
<keyword evidence="3" id="KW-1185">Reference proteome</keyword>
<dbReference type="OrthoDB" id="10020651at2"/>
<dbReference type="KEGG" id="mpsy:CEK71_14335"/>
<sequence length="267" mass="29771">MDGIFVFQNGNRVPAKVERMFKTHGVFLLNGVRLDTLSKLQILVDSSTSTRFESGQSITTSDTDSAVGRAIVGGIILGGAGAVIGGTTGKKTSAIDSVITEVRNTQLTAGLTFNDGSTMNVFLTSLEAYHWLLDMVGKPPMTDEELEAERKLAIKTEEETVIERRRWAQVDSEIEEPENKDFTRAIIILNICFIVAMVTAFITKAMENNLFVSGLYFIFAFFICFVLTVKIWDIINPYMSYKKKMEAYEKARQAAYAELVMNESLKK</sequence>
<protein>
    <submittedName>
        <fullName evidence="2">Uncharacterized protein</fullName>
    </submittedName>
</protein>
<gene>
    <name evidence="2" type="ORF">CEK71_14335</name>
</gene>
<dbReference type="RefSeq" id="WP_088620023.1">
    <property type="nucleotide sequence ID" value="NZ_CP022129.1"/>
</dbReference>
<evidence type="ECO:0000313" key="3">
    <source>
        <dbReference type="Proteomes" id="UP000197019"/>
    </source>
</evidence>